<dbReference type="Proteomes" id="UP000503820">
    <property type="component" value="Unassembled WGS sequence"/>
</dbReference>
<comment type="caution">
    <text evidence="1">The sequence shown here is derived from an EMBL/GenBank/DDBJ whole genome shotgun (WGS) entry which is preliminary data.</text>
</comment>
<gene>
    <name evidence="1" type="ORF">DSM19430T_03970</name>
</gene>
<reference evidence="1 2" key="1">
    <citation type="submission" date="2020-05" db="EMBL/GenBank/DDBJ databases">
        <title>Draft genome sequence of Desulfovibrio psychrotolerans JS1T.</title>
        <authorList>
            <person name="Ueno A."/>
            <person name="Tamazawa S."/>
            <person name="Tamamura S."/>
            <person name="Murakami T."/>
            <person name="Kiyama T."/>
            <person name="Inomata H."/>
            <person name="Amano Y."/>
            <person name="Miyakawa K."/>
            <person name="Tamaki H."/>
            <person name="Naganuma T."/>
            <person name="Kaneko K."/>
        </authorList>
    </citation>
    <scope>NUCLEOTIDE SEQUENCE [LARGE SCALE GENOMIC DNA]</scope>
    <source>
        <strain evidence="1 2">JS1</strain>
    </source>
</reference>
<evidence type="ECO:0000313" key="2">
    <source>
        <dbReference type="Proteomes" id="UP000503820"/>
    </source>
</evidence>
<protein>
    <submittedName>
        <fullName evidence="1">Uncharacterized protein</fullName>
    </submittedName>
</protein>
<proteinExistence type="predicted"/>
<accession>A0A7J0BPT5</accession>
<organism evidence="1 2">
    <name type="scientific">Desulfovibrio psychrotolerans</name>
    <dbReference type="NCBI Taxonomy" id="415242"/>
    <lineage>
        <taxon>Bacteria</taxon>
        <taxon>Pseudomonadati</taxon>
        <taxon>Thermodesulfobacteriota</taxon>
        <taxon>Desulfovibrionia</taxon>
        <taxon>Desulfovibrionales</taxon>
        <taxon>Desulfovibrionaceae</taxon>
        <taxon>Desulfovibrio</taxon>
    </lineage>
</organism>
<name>A0A7J0BPT5_9BACT</name>
<sequence>MALPPGEEAPVALNAPGERLMYAWRTPGERPMCLKGHLENKARQAAEDALW</sequence>
<dbReference type="AlphaFoldDB" id="A0A7J0BPT5"/>
<keyword evidence="2" id="KW-1185">Reference proteome</keyword>
<evidence type="ECO:0000313" key="1">
    <source>
        <dbReference type="EMBL" id="GFM35713.1"/>
    </source>
</evidence>
<dbReference type="EMBL" id="BLVP01000001">
    <property type="protein sequence ID" value="GFM35713.1"/>
    <property type="molecule type" value="Genomic_DNA"/>
</dbReference>